<gene>
    <name evidence="13" type="ORF">RDWZM_008941</name>
</gene>
<dbReference type="InterPro" id="IPR047128">
    <property type="entry name" value="PhyH"/>
</dbReference>
<dbReference type="Gene3D" id="2.60.120.620">
    <property type="entry name" value="q2cbj1_9rhob like domain"/>
    <property type="match status" value="1"/>
</dbReference>
<keyword evidence="5" id="KW-0479">Metal-binding</keyword>
<accession>A0A9Q0M2F8</accession>
<dbReference type="FunFam" id="2.60.120.620:FF:000012">
    <property type="entry name" value="Phytanoyl-CoA dioxygenase, peroxisomal"/>
    <property type="match status" value="1"/>
</dbReference>
<dbReference type="GO" id="GO:0031418">
    <property type="term" value="F:L-ascorbic acid binding"/>
    <property type="evidence" value="ECO:0007669"/>
    <property type="project" value="UniProtKB-KW"/>
</dbReference>
<proteinExistence type="inferred from homology"/>
<dbReference type="EMBL" id="JAPWDV010000003">
    <property type="protein sequence ID" value="KAJ6217784.1"/>
    <property type="molecule type" value="Genomic_DNA"/>
</dbReference>
<evidence type="ECO:0000256" key="8">
    <source>
        <dbReference type="ARBA" id="ARBA00023002"/>
    </source>
</evidence>
<evidence type="ECO:0000313" key="14">
    <source>
        <dbReference type="Proteomes" id="UP001142055"/>
    </source>
</evidence>
<keyword evidence="14" id="KW-1185">Reference proteome</keyword>
<dbReference type="Pfam" id="PF05721">
    <property type="entry name" value="PhyH"/>
    <property type="match status" value="1"/>
</dbReference>
<keyword evidence="6" id="KW-0847">Vitamin C</keyword>
<evidence type="ECO:0000256" key="6">
    <source>
        <dbReference type="ARBA" id="ARBA00022896"/>
    </source>
</evidence>
<keyword evidence="7" id="KW-0223">Dioxygenase</keyword>
<dbReference type="AlphaFoldDB" id="A0A9Q0M2F8"/>
<keyword evidence="8" id="KW-0560">Oxidoreductase</keyword>
<evidence type="ECO:0000256" key="3">
    <source>
        <dbReference type="ARBA" id="ARBA00004872"/>
    </source>
</evidence>
<comment type="cofactor">
    <cofactor evidence="1">
        <name>L-ascorbate</name>
        <dbReference type="ChEBI" id="CHEBI:38290"/>
    </cofactor>
</comment>
<evidence type="ECO:0000256" key="9">
    <source>
        <dbReference type="ARBA" id="ARBA00023004"/>
    </source>
</evidence>
<dbReference type="GO" id="GO:0048244">
    <property type="term" value="F:phytanoyl-CoA dioxygenase activity"/>
    <property type="evidence" value="ECO:0007669"/>
    <property type="project" value="UniProtKB-EC"/>
</dbReference>
<evidence type="ECO:0000256" key="4">
    <source>
        <dbReference type="ARBA" id="ARBA00005830"/>
    </source>
</evidence>
<comment type="caution">
    <text evidence="13">The sequence shown here is derived from an EMBL/GenBank/DDBJ whole genome shotgun (WGS) entry which is preliminary data.</text>
</comment>
<dbReference type="OMA" id="CCAWTAM"/>
<evidence type="ECO:0000256" key="1">
    <source>
        <dbReference type="ARBA" id="ARBA00001961"/>
    </source>
</evidence>
<evidence type="ECO:0000256" key="2">
    <source>
        <dbReference type="ARBA" id="ARBA00001962"/>
    </source>
</evidence>
<dbReference type="EC" id="1.14.11.18" evidence="10"/>
<dbReference type="InterPro" id="IPR008775">
    <property type="entry name" value="Phytyl_CoA_dOase-like"/>
</dbReference>
<dbReference type="Proteomes" id="UP001142055">
    <property type="component" value="Chromosome 3"/>
</dbReference>
<evidence type="ECO:0000313" key="13">
    <source>
        <dbReference type="EMBL" id="KAJ6217784.1"/>
    </source>
</evidence>
<comment type="pathway">
    <text evidence="3">Lipid metabolism; fatty acid metabolism.</text>
</comment>
<dbReference type="PANTHER" id="PTHR21308:SF1">
    <property type="entry name" value="PHYTANOYL-COA DIOXYGENASE, PEROXISOMAL"/>
    <property type="match status" value="1"/>
</dbReference>
<comment type="similarity">
    <text evidence="4">Belongs to the PhyH family.</text>
</comment>
<sequence>MFISILSRLTTQKTGFLKENVKLVTNAIQNHYRFLNSQVVKFTIQTDNNLGQTISYRYTLDDQNNILSKEQRDFYEENGYLIVKNLLSKDYLDRYINRFNEYATGQLKPRPDLLLQKELATKSENIDEQSLYKIGELYADDVLFGYCKHPRILDYVQCMVGPNIMAIHTMLINKPPDRGTKSSRHPLHQDLHYFPMRPADRIVCAWTALEKITKENGCLVAIPGTHKGKHLEHDYPDWEGGVNKFYYGIKDLSVQDARVHLEMEPGDTVLFHPILIHGSGVNRTNGFRKAISCHYAPAEAEFIDVCGTIQEKLADEIMTIFLKKYGTIEIEMDYATLWKLRARKVRGIGEYKL</sequence>
<organism evidence="13 14">
    <name type="scientific">Blomia tropicalis</name>
    <name type="common">Mite</name>
    <dbReference type="NCBI Taxonomy" id="40697"/>
    <lineage>
        <taxon>Eukaryota</taxon>
        <taxon>Metazoa</taxon>
        <taxon>Ecdysozoa</taxon>
        <taxon>Arthropoda</taxon>
        <taxon>Chelicerata</taxon>
        <taxon>Arachnida</taxon>
        <taxon>Acari</taxon>
        <taxon>Acariformes</taxon>
        <taxon>Sarcoptiformes</taxon>
        <taxon>Astigmata</taxon>
        <taxon>Glycyphagoidea</taxon>
        <taxon>Echimyopodidae</taxon>
        <taxon>Blomia</taxon>
    </lineage>
</organism>
<dbReference type="GO" id="GO:0046872">
    <property type="term" value="F:metal ion binding"/>
    <property type="evidence" value="ECO:0007669"/>
    <property type="project" value="UniProtKB-KW"/>
</dbReference>
<dbReference type="SUPFAM" id="SSF51197">
    <property type="entry name" value="Clavaminate synthase-like"/>
    <property type="match status" value="1"/>
</dbReference>
<comment type="cofactor">
    <cofactor evidence="2">
        <name>Fe cation</name>
        <dbReference type="ChEBI" id="CHEBI:24875"/>
    </cofactor>
</comment>
<name>A0A9Q0M2F8_BLOTA</name>
<protein>
    <recommendedName>
        <fullName evidence="10">phytanoyl-CoA dioxygenase</fullName>
        <ecNumber evidence="10">1.14.11.18</ecNumber>
    </recommendedName>
    <alternativeName>
        <fullName evidence="11">Phytanic acid oxidase</fullName>
    </alternativeName>
    <alternativeName>
        <fullName evidence="12">Phytanoyl-CoA alpha-hydroxylase</fullName>
    </alternativeName>
</protein>
<dbReference type="GO" id="GO:0005777">
    <property type="term" value="C:peroxisome"/>
    <property type="evidence" value="ECO:0007669"/>
    <property type="project" value="UniProtKB-ARBA"/>
</dbReference>
<evidence type="ECO:0000256" key="12">
    <source>
        <dbReference type="ARBA" id="ARBA00034924"/>
    </source>
</evidence>
<evidence type="ECO:0000256" key="11">
    <source>
        <dbReference type="ARBA" id="ARBA00034921"/>
    </source>
</evidence>
<keyword evidence="9" id="KW-0408">Iron</keyword>
<evidence type="ECO:0000256" key="10">
    <source>
        <dbReference type="ARBA" id="ARBA00034809"/>
    </source>
</evidence>
<dbReference type="PANTHER" id="PTHR21308">
    <property type="entry name" value="PHYTANOYL-COA ALPHA-HYDROXYLASE"/>
    <property type="match status" value="1"/>
</dbReference>
<reference evidence="13" key="1">
    <citation type="submission" date="2022-12" db="EMBL/GenBank/DDBJ databases">
        <title>Genome assemblies of Blomia tropicalis.</title>
        <authorList>
            <person name="Cui Y."/>
        </authorList>
    </citation>
    <scope>NUCLEOTIDE SEQUENCE</scope>
    <source>
        <tissue evidence="13">Adult mites</tissue>
    </source>
</reference>
<evidence type="ECO:0000256" key="5">
    <source>
        <dbReference type="ARBA" id="ARBA00022723"/>
    </source>
</evidence>
<dbReference type="GO" id="GO:0001561">
    <property type="term" value="P:fatty acid alpha-oxidation"/>
    <property type="evidence" value="ECO:0007669"/>
    <property type="project" value="InterPro"/>
</dbReference>
<evidence type="ECO:0000256" key="7">
    <source>
        <dbReference type="ARBA" id="ARBA00022964"/>
    </source>
</evidence>